<evidence type="ECO:0000256" key="5">
    <source>
        <dbReference type="SAM" id="Phobius"/>
    </source>
</evidence>
<dbReference type="OrthoDB" id="438545at2759"/>
<feature type="transmembrane region" description="Helical" evidence="5">
    <location>
        <begin position="77"/>
        <end position="98"/>
    </location>
</feature>
<feature type="transmembrane region" description="Helical" evidence="5">
    <location>
        <begin position="195"/>
        <end position="216"/>
    </location>
</feature>
<protein>
    <submittedName>
        <fullName evidence="7">Putative sodium-coupled neutral amino acid transporter 7-like protein</fullName>
    </submittedName>
</protein>
<evidence type="ECO:0000256" key="4">
    <source>
        <dbReference type="ARBA" id="ARBA00023136"/>
    </source>
</evidence>
<dbReference type="EMBL" id="NCKV01007995">
    <property type="protein sequence ID" value="RWS22749.1"/>
    <property type="molecule type" value="Genomic_DNA"/>
</dbReference>
<keyword evidence="3 5" id="KW-1133">Transmembrane helix</keyword>
<sequence>MNFRVLGVFSMLYVVFINVYEYVKLPHENVVTRQYPESTLTFFAIIPVFTFAYQCHEIAIPVYACMAERNVKSFSKATALALALLFALYCAAGTTGYLTFGMNISPDIMQLYDASDPVVLVGIIALVIKMITTYPPMIFCGRGALDGLYAEFRKLPAEQFIKGEKKRRVIITTIWFATSLAIAIFTPNIGVVIEFLGSLASANVFIFPSLCLIAISKREQKLKQWTKVLCYAIAIALILTGIATFGLVLFQIYYELQSNETPTHKVLCA</sequence>
<evidence type="ECO:0000256" key="1">
    <source>
        <dbReference type="ARBA" id="ARBA00004141"/>
    </source>
</evidence>
<dbReference type="AlphaFoldDB" id="A0A443S5E8"/>
<comment type="subcellular location">
    <subcellularLocation>
        <location evidence="1">Membrane</location>
        <topology evidence="1">Multi-pass membrane protein</topology>
    </subcellularLocation>
</comment>
<accession>A0A443S5E8</accession>
<gene>
    <name evidence="7" type="ORF">B4U80_02013</name>
</gene>
<feature type="transmembrane region" description="Helical" evidence="5">
    <location>
        <begin position="5"/>
        <end position="23"/>
    </location>
</feature>
<dbReference type="STRING" id="299467.A0A443S5E8"/>
<dbReference type="GO" id="GO:0016020">
    <property type="term" value="C:membrane"/>
    <property type="evidence" value="ECO:0007669"/>
    <property type="project" value="UniProtKB-SubCell"/>
</dbReference>
<evidence type="ECO:0000256" key="2">
    <source>
        <dbReference type="ARBA" id="ARBA00022692"/>
    </source>
</evidence>
<organism evidence="7 8">
    <name type="scientific">Leptotrombidium deliense</name>
    <dbReference type="NCBI Taxonomy" id="299467"/>
    <lineage>
        <taxon>Eukaryota</taxon>
        <taxon>Metazoa</taxon>
        <taxon>Ecdysozoa</taxon>
        <taxon>Arthropoda</taxon>
        <taxon>Chelicerata</taxon>
        <taxon>Arachnida</taxon>
        <taxon>Acari</taxon>
        <taxon>Acariformes</taxon>
        <taxon>Trombidiformes</taxon>
        <taxon>Prostigmata</taxon>
        <taxon>Anystina</taxon>
        <taxon>Parasitengona</taxon>
        <taxon>Trombiculoidea</taxon>
        <taxon>Trombiculidae</taxon>
        <taxon>Leptotrombidium</taxon>
    </lineage>
</organism>
<dbReference type="VEuPathDB" id="VectorBase:LDEU009291"/>
<evidence type="ECO:0000259" key="6">
    <source>
        <dbReference type="Pfam" id="PF01490"/>
    </source>
</evidence>
<name>A0A443S5E8_9ACAR</name>
<dbReference type="Pfam" id="PF01490">
    <property type="entry name" value="Aa_trans"/>
    <property type="match status" value="1"/>
</dbReference>
<dbReference type="PANTHER" id="PTHR22950">
    <property type="entry name" value="AMINO ACID TRANSPORTER"/>
    <property type="match status" value="1"/>
</dbReference>
<feature type="transmembrane region" description="Helical" evidence="5">
    <location>
        <begin position="169"/>
        <end position="189"/>
    </location>
</feature>
<dbReference type="GO" id="GO:0015179">
    <property type="term" value="F:L-amino acid transmembrane transporter activity"/>
    <property type="evidence" value="ECO:0007669"/>
    <property type="project" value="TreeGrafter"/>
</dbReference>
<evidence type="ECO:0000313" key="8">
    <source>
        <dbReference type="Proteomes" id="UP000288716"/>
    </source>
</evidence>
<dbReference type="InterPro" id="IPR013057">
    <property type="entry name" value="AA_transpt_TM"/>
</dbReference>
<feature type="transmembrane region" description="Helical" evidence="5">
    <location>
        <begin position="43"/>
        <end position="65"/>
    </location>
</feature>
<dbReference type="PANTHER" id="PTHR22950:SF652">
    <property type="entry name" value="TRANSMEMBRANE AMINO ACID TRANSPORTER FAMILY PROTEIN"/>
    <property type="match status" value="1"/>
</dbReference>
<feature type="domain" description="Amino acid transporter transmembrane" evidence="6">
    <location>
        <begin position="6"/>
        <end position="242"/>
    </location>
</feature>
<keyword evidence="4 5" id="KW-0472">Membrane</keyword>
<feature type="transmembrane region" description="Helical" evidence="5">
    <location>
        <begin position="118"/>
        <end position="139"/>
    </location>
</feature>
<proteinExistence type="predicted"/>
<keyword evidence="2 5" id="KW-0812">Transmembrane</keyword>
<reference evidence="7 8" key="1">
    <citation type="journal article" date="2018" name="Gigascience">
        <title>Genomes of trombidid mites reveal novel predicted allergens and laterally-transferred genes associated with secondary metabolism.</title>
        <authorList>
            <person name="Dong X."/>
            <person name="Chaisiri K."/>
            <person name="Xia D."/>
            <person name="Armstrong S.D."/>
            <person name="Fang Y."/>
            <person name="Donnelly M.J."/>
            <person name="Kadowaki T."/>
            <person name="McGarry J.W."/>
            <person name="Darby A.C."/>
            <person name="Makepeace B.L."/>
        </authorList>
    </citation>
    <scope>NUCLEOTIDE SEQUENCE [LARGE SCALE GENOMIC DNA]</scope>
    <source>
        <strain evidence="7">UoL-UT</strain>
    </source>
</reference>
<evidence type="ECO:0000256" key="3">
    <source>
        <dbReference type="ARBA" id="ARBA00022989"/>
    </source>
</evidence>
<dbReference type="Proteomes" id="UP000288716">
    <property type="component" value="Unassembled WGS sequence"/>
</dbReference>
<keyword evidence="8" id="KW-1185">Reference proteome</keyword>
<evidence type="ECO:0000313" key="7">
    <source>
        <dbReference type="EMBL" id="RWS22749.1"/>
    </source>
</evidence>
<comment type="caution">
    <text evidence="7">The sequence shown here is derived from an EMBL/GenBank/DDBJ whole genome shotgun (WGS) entry which is preliminary data.</text>
</comment>
<feature type="transmembrane region" description="Helical" evidence="5">
    <location>
        <begin position="228"/>
        <end position="254"/>
    </location>
</feature>